<dbReference type="GO" id="GO:0017136">
    <property type="term" value="F:histone deacetylase activity, NAD-dependent"/>
    <property type="evidence" value="ECO:0007669"/>
    <property type="project" value="TreeGrafter"/>
</dbReference>
<dbReference type="GO" id="GO:0005634">
    <property type="term" value="C:nucleus"/>
    <property type="evidence" value="ECO:0007669"/>
    <property type="project" value="TreeGrafter"/>
</dbReference>
<dbReference type="GO" id="GO:0061697">
    <property type="term" value="F:protein-glutaryllysine deglutarylase activity"/>
    <property type="evidence" value="ECO:0007669"/>
    <property type="project" value="RHEA"/>
</dbReference>
<dbReference type="SUPFAM" id="SSF52467">
    <property type="entry name" value="DHS-like NAD/FAD-binding domain"/>
    <property type="match status" value="1"/>
</dbReference>
<feature type="binding site" evidence="3">
    <location>
        <begin position="41"/>
        <end position="60"/>
    </location>
    <ligand>
        <name>NAD(+)</name>
        <dbReference type="ChEBI" id="CHEBI:57540"/>
    </ligand>
</feature>
<dbReference type="CDD" id="cd01412">
    <property type="entry name" value="SIRT5_Af1_CobB"/>
    <property type="match status" value="1"/>
</dbReference>
<comment type="similarity">
    <text evidence="3">Belongs to the sirtuin family. Class III subfamily.</text>
</comment>
<dbReference type="Proteomes" id="UP000019335">
    <property type="component" value="Chromosome 15"/>
</dbReference>
<dbReference type="HAMAP" id="MF_01121">
    <property type="entry name" value="Sirtuin_ClassIII"/>
    <property type="match status" value="1"/>
</dbReference>
<dbReference type="PANTHER" id="PTHR11085:SF13">
    <property type="entry name" value="NAD-DEPENDENT PROTEIN DEACYLASE"/>
    <property type="match status" value="1"/>
</dbReference>
<accession>W7TK18</accession>
<dbReference type="Gene3D" id="3.40.50.1220">
    <property type="entry name" value="TPP-binding domain"/>
    <property type="match status" value="1"/>
</dbReference>
<dbReference type="EMBL" id="AZIL01001421">
    <property type="protein sequence ID" value="EWM23868.1"/>
    <property type="molecule type" value="Genomic_DNA"/>
</dbReference>
<feature type="binding site" evidence="3">
    <location>
        <begin position="123"/>
        <end position="126"/>
    </location>
    <ligand>
        <name>NAD(+)</name>
        <dbReference type="ChEBI" id="CHEBI:57540"/>
    </ligand>
</feature>
<feature type="domain" description="Deacetylase sirtuin-type" evidence="5">
    <location>
        <begin position="13"/>
        <end position="297"/>
    </location>
</feature>
<dbReference type="GO" id="GO:0005739">
    <property type="term" value="C:mitochondrion"/>
    <property type="evidence" value="ECO:0007669"/>
    <property type="project" value="UniProtKB-SubCell"/>
</dbReference>
<evidence type="ECO:0000256" key="1">
    <source>
        <dbReference type="ARBA" id="ARBA00022679"/>
    </source>
</evidence>
<dbReference type="InterPro" id="IPR029035">
    <property type="entry name" value="DHS-like_NAD/FAD-binding_dom"/>
</dbReference>
<evidence type="ECO:0000313" key="6">
    <source>
        <dbReference type="EMBL" id="EWM23868.1"/>
    </source>
</evidence>
<keyword evidence="3" id="KW-0496">Mitochondrion</keyword>
<evidence type="ECO:0000256" key="3">
    <source>
        <dbReference type="HAMAP-Rule" id="MF_03160"/>
    </source>
</evidence>
<feature type="binding site" evidence="3">
    <location>
        <position position="88"/>
    </location>
    <ligand>
        <name>substrate</name>
    </ligand>
</feature>
<dbReference type="AlphaFoldDB" id="W7TK18"/>
<comment type="domain">
    <text evidence="3">In contrast to class I sirtuins, class III sirtuins have only weak deacetylase activity. Difference in substrate specificity is probably due to a larger hydrophobic pocket with 2 residues (Tyr-85 and Arg-88) that bind to malonylated and succinylated substrates and define the specificity.</text>
</comment>
<dbReference type="Pfam" id="PF02146">
    <property type="entry name" value="SIR2"/>
    <property type="match status" value="1"/>
</dbReference>
<dbReference type="Gene3D" id="3.30.1600.10">
    <property type="entry name" value="SIR2/SIRT2 'Small Domain"/>
    <property type="match status" value="1"/>
</dbReference>
<evidence type="ECO:0000259" key="5">
    <source>
        <dbReference type="PROSITE" id="PS50305"/>
    </source>
</evidence>
<comment type="caution">
    <text evidence="6">The sequence shown here is derived from an EMBL/GenBank/DDBJ whole genome shotgun (WGS) entry which is preliminary data.</text>
</comment>
<feature type="binding site" evidence="3">
    <location>
        <begin position="263"/>
        <end position="265"/>
    </location>
    <ligand>
        <name>NAD(+)</name>
        <dbReference type="ChEBI" id="CHEBI:57540"/>
    </ligand>
</feature>
<dbReference type="InterPro" id="IPR027546">
    <property type="entry name" value="Sirtuin_class_III"/>
</dbReference>
<dbReference type="InterPro" id="IPR026590">
    <property type="entry name" value="Ssirtuin_cat_dom"/>
</dbReference>
<comment type="function">
    <text evidence="3">NAD-dependent lysine demalonylase, desuccinylase and deglutarylase that specifically removes malonyl, succinyl and glutaryl groups on target proteins. Has weak NAD-dependent protein deacetylase activity; however this activity may not be physiologically relevant in vivo.</text>
</comment>
<sequence>MQSSGILSVQKNGEKLADHMKGVAAFQNLLASARHIVILTGAGISAESGIPTFRGDGGLWRTYEAQELATPDAFRKNPSLVWEFYHYRREVVAKCQPNVGHFALAALQRKLTLQGKRMDVITQNIDRLHQAAGSTDVVELHGSLWLLKAVDEPGFVEDGVKVWEDRSMPVAPCFAGKCQPDPHIRSSDIPTSALPHTRNEQKLLRPAVVWFNEGLDPRVLTGAYELLNACDLLLVVGTSSVVYPAASFAPLVAEAGKPVVEVNLDPTDHSNICRLAFQGKAGEILPVLLGVEEEVTGLVQDWAGKTTNTRTPPKN</sequence>
<dbReference type="GO" id="GO:0036054">
    <property type="term" value="F:protein-malonyllysine demalonylase activity"/>
    <property type="evidence" value="ECO:0007669"/>
    <property type="project" value="UniProtKB-UniRule"/>
</dbReference>
<dbReference type="InterPro" id="IPR003000">
    <property type="entry name" value="Sirtuin"/>
</dbReference>
<comment type="subcellular location">
    <subcellularLocation>
        <location evidence="3">Mitochondrion</location>
    </subcellularLocation>
</comment>
<keyword evidence="7" id="KW-1185">Reference proteome</keyword>
<dbReference type="PROSITE" id="PS50305">
    <property type="entry name" value="SIRTUIN"/>
    <property type="match status" value="1"/>
</dbReference>
<comment type="catalytic activity">
    <reaction evidence="3">
        <text>N(6)-glutaryl-L-lysyl-[protein] + NAD(+) + H2O = 2''-O-glutaryl-ADP-D-ribose + nicotinamide + L-lysyl-[protein]</text>
        <dbReference type="Rhea" id="RHEA:47664"/>
        <dbReference type="Rhea" id="RHEA-COMP:9752"/>
        <dbReference type="Rhea" id="RHEA-COMP:11875"/>
        <dbReference type="ChEBI" id="CHEBI:15377"/>
        <dbReference type="ChEBI" id="CHEBI:17154"/>
        <dbReference type="ChEBI" id="CHEBI:29969"/>
        <dbReference type="ChEBI" id="CHEBI:57540"/>
        <dbReference type="ChEBI" id="CHEBI:87828"/>
        <dbReference type="ChEBI" id="CHEBI:87829"/>
    </reaction>
</comment>
<organism evidence="6 7">
    <name type="scientific">Nannochloropsis gaditana</name>
    <dbReference type="NCBI Taxonomy" id="72520"/>
    <lineage>
        <taxon>Eukaryota</taxon>
        <taxon>Sar</taxon>
        <taxon>Stramenopiles</taxon>
        <taxon>Ochrophyta</taxon>
        <taxon>Eustigmatophyceae</taxon>
        <taxon>Eustigmatales</taxon>
        <taxon>Monodopsidaceae</taxon>
        <taxon>Nannochloropsis</taxon>
    </lineage>
</organism>
<feature type="binding site" evidence="3">
    <location>
        <begin position="237"/>
        <end position="239"/>
    </location>
    <ligand>
        <name>NAD(+)</name>
        <dbReference type="ChEBI" id="CHEBI:57540"/>
    </ligand>
</feature>
<comment type="catalytic activity">
    <reaction evidence="3">
        <text>N(6)-malonyl-L-lysyl-[protein] + NAD(+) + H2O = 2''-O-malonyl-ADP-D-ribose + nicotinamide + L-lysyl-[protein]</text>
        <dbReference type="Rhea" id="RHEA:47672"/>
        <dbReference type="Rhea" id="RHEA-COMP:9752"/>
        <dbReference type="Rhea" id="RHEA-COMP:11878"/>
        <dbReference type="ChEBI" id="CHEBI:15377"/>
        <dbReference type="ChEBI" id="CHEBI:17154"/>
        <dbReference type="ChEBI" id="CHEBI:29969"/>
        <dbReference type="ChEBI" id="CHEBI:57540"/>
        <dbReference type="ChEBI" id="CHEBI:87831"/>
        <dbReference type="ChEBI" id="CHEBI:87833"/>
    </reaction>
</comment>
<proteinExistence type="inferred from homology"/>
<dbReference type="EC" id="2.3.1.-" evidence="3"/>
<dbReference type="InterPro" id="IPR026591">
    <property type="entry name" value="Sirtuin_cat_small_dom_sf"/>
</dbReference>
<comment type="caution">
    <text evidence="3 4">Lacks conserved residue(s) required for the propagation of feature annotation.</text>
</comment>
<feature type="binding site" evidence="3">
    <location>
        <position position="281"/>
    </location>
    <ligand>
        <name>NAD(+)</name>
        <dbReference type="ChEBI" id="CHEBI:57540"/>
    </ligand>
</feature>
<reference evidence="6 7" key="1">
    <citation type="journal article" date="2014" name="Mol. Plant">
        <title>Chromosome Scale Genome Assembly and Transcriptome Profiling of Nannochloropsis gaditana in Nitrogen Depletion.</title>
        <authorList>
            <person name="Corteggiani Carpinelli E."/>
            <person name="Telatin A."/>
            <person name="Vitulo N."/>
            <person name="Forcato C."/>
            <person name="D'Angelo M."/>
            <person name="Schiavon R."/>
            <person name="Vezzi A."/>
            <person name="Giacometti G.M."/>
            <person name="Morosinotto T."/>
            <person name="Valle G."/>
        </authorList>
    </citation>
    <scope>NUCLEOTIDE SEQUENCE [LARGE SCALE GENOMIC DNA]</scope>
    <source>
        <strain evidence="6 7">B-31</strain>
    </source>
</reference>
<dbReference type="OrthoDB" id="424302at2759"/>
<keyword evidence="2 3" id="KW-0520">NAD</keyword>
<protein>
    <recommendedName>
        <fullName evidence="3">NAD-dependent protein deacylase</fullName>
        <ecNumber evidence="3">2.3.1.-</ecNumber>
    </recommendedName>
    <alternativeName>
        <fullName evidence="3">Regulatory protein SIR2 homolog 5</fullName>
    </alternativeName>
</protein>
<keyword evidence="1 3" id="KW-0808">Transferase</keyword>
<dbReference type="InterPro" id="IPR050134">
    <property type="entry name" value="NAD-dep_sirtuin_deacylases"/>
</dbReference>
<evidence type="ECO:0000313" key="7">
    <source>
        <dbReference type="Proteomes" id="UP000019335"/>
    </source>
</evidence>
<feature type="active site" description="Proton acceptor" evidence="3">
    <location>
        <position position="141"/>
    </location>
</feature>
<feature type="binding site" evidence="3">
    <location>
        <position position="85"/>
    </location>
    <ligand>
        <name>substrate</name>
    </ligand>
</feature>
<dbReference type="GO" id="GO:0070403">
    <property type="term" value="F:NAD+ binding"/>
    <property type="evidence" value="ECO:0007669"/>
    <property type="project" value="UniProtKB-UniRule"/>
</dbReference>
<name>W7TK18_9STRA</name>
<evidence type="ECO:0000256" key="2">
    <source>
        <dbReference type="ARBA" id="ARBA00023027"/>
    </source>
</evidence>
<evidence type="ECO:0000256" key="4">
    <source>
        <dbReference type="PROSITE-ProRule" id="PRU00236"/>
    </source>
</evidence>
<gene>
    <name evidence="6" type="ORF">Naga_100202g5</name>
</gene>
<comment type="catalytic activity">
    <reaction evidence="3">
        <text>N(6)-succinyl-L-lysyl-[protein] + NAD(+) + H2O = 2''-O-succinyl-ADP-D-ribose + nicotinamide + L-lysyl-[protein]</text>
        <dbReference type="Rhea" id="RHEA:47668"/>
        <dbReference type="Rhea" id="RHEA-COMP:9752"/>
        <dbReference type="Rhea" id="RHEA-COMP:11877"/>
        <dbReference type="ChEBI" id="CHEBI:15377"/>
        <dbReference type="ChEBI" id="CHEBI:17154"/>
        <dbReference type="ChEBI" id="CHEBI:29969"/>
        <dbReference type="ChEBI" id="CHEBI:57540"/>
        <dbReference type="ChEBI" id="CHEBI:87830"/>
        <dbReference type="ChEBI" id="CHEBI:87832"/>
    </reaction>
</comment>
<dbReference type="GO" id="GO:0036055">
    <property type="term" value="F:protein-succinyllysine desuccinylase activity"/>
    <property type="evidence" value="ECO:0007669"/>
    <property type="project" value="UniProtKB-UniRule"/>
</dbReference>
<dbReference type="PANTHER" id="PTHR11085">
    <property type="entry name" value="NAD-DEPENDENT PROTEIN DEACYLASE SIRTUIN-5, MITOCHONDRIAL-RELATED"/>
    <property type="match status" value="1"/>
</dbReference>